<evidence type="ECO:0000259" key="3">
    <source>
        <dbReference type="PROSITE" id="PS51898"/>
    </source>
</evidence>
<feature type="domain" description="Tyr recombinase" evidence="3">
    <location>
        <begin position="55"/>
        <end position="118"/>
    </location>
</feature>
<organism evidence="4">
    <name type="scientific">marine sediment metagenome</name>
    <dbReference type="NCBI Taxonomy" id="412755"/>
    <lineage>
        <taxon>unclassified sequences</taxon>
        <taxon>metagenomes</taxon>
        <taxon>ecological metagenomes</taxon>
    </lineage>
</organism>
<protein>
    <recommendedName>
        <fullName evidence="3">Tyr recombinase domain-containing protein</fullName>
    </recommendedName>
</protein>
<dbReference type="Gene3D" id="1.10.443.10">
    <property type="entry name" value="Intergrase catalytic core"/>
    <property type="match status" value="1"/>
</dbReference>
<dbReference type="GO" id="GO:0003677">
    <property type="term" value="F:DNA binding"/>
    <property type="evidence" value="ECO:0007669"/>
    <property type="project" value="InterPro"/>
</dbReference>
<evidence type="ECO:0000256" key="1">
    <source>
        <dbReference type="ARBA" id="ARBA00023172"/>
    </source>
</evidence>
<dbReference type="Pfam" id="PF00589">
    <property type="entry name" value="Phage_integrase"/>
    <property type="match status" value="1"/>
</dbReference>
<dbReference type="PROSITE" id="PS51898">
    <property type="entry name" value="TYR_RECOMBINASE"/>
    <property type="match status" value="1"/>
</dbReference>
<proteinExistence type="predicted"/>
<dbReference type="AlphaFoldDB" id="X1UP46"/>
<keyword evidence="1" id="KW-0233">DNA recombination</keyword>
<evidence type="ECO:0000313" key="4">
    <source>
        <dbReference type="EMBL" id="GAJ19274.1"/>
    </source>
</evidence>
<reference evidence="4" key="1">
    <citation type="journal article" date="2014" name="Front. Microbiol.">
        <title>High frequency of phylogenetically diverse reductive dehalogenase-homologous genes in deep subseafloor sedimentary metagenomes.</title>
        <authorList>
            <person name="Kawai M."/>
            <person name="Futagami T."/>
            <person name="Toyoda A."/>
            <person name="Takaki Y."/>
            <person name="Nishi S."/>
            <person name="Hori S."/>
            <person name="Arai W."/>
            <person name="Tsubouchi T."/>
            <person name="Morono Y."/>
            <person name="Uchiyama I."/>
            <person name="Ito T."/>
            <person name="Fujiyama A."/>
            <person name="Inagaki F."/>
            <person name="Takami H."/>
        </authorList>
    </citation>
    <scope>NUCLEOTIDE SEQUENCE</scope>
    <source>
        <strain evidence="4">Expedition CK06-06</strain>
    </source>
</reference>
<dbReference type="GO" id="GO:0006310">
    <property type="term" value="P:DNA recombination"/>
    <property type="evidence" value="ECO:0007669"/>
    <property type="project" value="UniProtKB-KW"/>
</dbReference>
<feature type="region of interest" description="Disordered" evidence="2">
    <location>
        <begin position="41"/>
        <end position="60"/>
    </location>
</feature>
<dbReference type="SUPFAM" id="SSF56349">
    <property type="entry name" value="DNA breaking-rejoining enzymes"/>
    <property type="match status" value="1"/>
</dbReference>
<dbReference type="InterPro" id="IPR011010">
    <property type="entry name" value="DNA_brk_join_enz"/>
</dbReference>
<accession>X1UP46</accession>
<dbReference type="GO" id="GO:0015074">
    <property type="term" value="P:DNA integration"/>
    <property type="evidence" value="ECO:0007669"/>
    <property type="project" value="InterPro"/>
</dbReference>
<evidence type="ECO:0000256" key="2">
    <source>
        <dbReference type="SAM" id="MobiDB-lite"/>
    </source>
</evidence>
<feature type="non-terminal residue" evidence="4">
    <location>
        <position position="1"/>
    </location>
</feature>
<name>X1UP46_9ZZZZ</name>
<gene>
    <name evidence="4" type="ORF">S12H4_61277</name>
</gene>
<dbReference type="InterPro" id="IPR013762">
    <property type="entry name" value="Integrase-like_cat_sf"/>
</dbReference>
<dbReference type="InterPro" id="IPR002104">
    <property type="entry name" value="Integrase_catalytic"/>
</dbReference>
<feature type="non-terminal residue" evidence="4">
    <location>
        <position position="118"/>
    </location>
</feature>
<comment type="caution">
    <text evidence="4">The sequence shown here is derived from an EMBL/GenBank/DDBJ whole genome shotgun (WGS) entry which is preliminary data.</text>
</comment>
<sequence>QEIMQFTSSLGKVTDTYSAWVLSVVKRFHKAIRDILPENEKKWPLGPRDGPKPKIRPQPSYGEKEINRLFRVIKNERDYAIMRLLFATGMRRDEVCRLSIKDYSSPNIFIVMAKGEET</sequence>
<dbReference type="EMBL" id="BARW01040621">
    <property type="protein sequence ID" value="GAJ19274.1"/>
    <property type="molecule type" value="Genomic_DNA"/>
</dbReference>